<proteinExistence type="predicted"/>
<dbReference type="RefSeq" id="WP_163968109.1">
    <property type="nucleotide sequence ID" value="NZ_JAAIVB010000078.1"/>
</dbReference>
<gene>
    <name evidence="1" type="ORF">G3574_24225</name>
</gene>
<protein>
    <recommendedName>
        <fullName evidence="3">ParB/Sulfiredoxin domain-containing protein</fullName>
    </recommendedName>
</protein>
<comment type="caution">
    <text evidence="1">The sequence shown here is derived from an EMBL/GenBank/DDBJ whole genome shotgun (WGS) entry which is preliminary data.</text>
</comment>
<evidence type="ECO:0008006" key="3">
    <source>
        <dbReference type="Google" id="ProtNLM"/>
    </source>
</evidence>
<evidence type="ECO:0000313" key="2">
    <source>
        <dbReference type="Proteomes" id="UP000482155"/>
    </source>
</evidence>
<sequence length="124" mass="14329">MRKKKAEIRWLDEPVEHDYEAAEEYLRLLVDEKKARLTAKRLRRAEMTEFSAKDILRASGTSIMYVEAFDWSKHEKELDTGKPLAPILLVRQDSGAPLIIADGFHRLCALFSTDEQIRVPCKIV</sequence>
<name>A0A6B3SUD7_9BURK</name>
<organism evidence="1 2">
    <name type="scientific">Noviherbaspirillum galbum</name>
    <dbReference type="NCBI Taxonomy" id="2709383"/>
    <lineage>
        <taxon>Bacteria</taxon>
        <taxon>Pseudomonadati</taxon>
        <taxon>Pseudomonadota</taxon>
        <taxon>Betaproteobacteria</taxon>
        <taxon>Burkholderiales</taxon>
        <taxon>Oxalobacteraceae</taxon>
        <taxon>Noviherbaspirillum</taxon>
    </lineage>
</organism>
<dbReference type="Proteomes" id="UP000482155">
    <property type="component" value="Unassembled WGS sequence"/>
</dbReference>
<accession>A0A6B3SUD7</accession>
<reference evidence="1 2" key="1">
    <citation type="submission" date="2020-02" db="EMBL/GenBank/DDBJ databases">
        <authorList>
            <person name="Kim M.K."/>
        </authorList>
    </citation>
    <scope>NUCLEOTIDE SEQUENCE [LARGE SCALE GENOMIC DNA]</scope>
    <source>
        <strain evidence="1 2">17J57-3</strain>
    </source>
</reference>
<dbReference type="EMBL" id="JAAIVB010000078">
    <property type="protein sequence ID" value="NEX64201.1"/>
    <property type="molecule type" value="Genomic_DNA"/>
</dbReference>
<dbReference type="AlphaFoldDB" id="A0A6B3SUD7"/>
<evidence type="ECO:0000313" key="1">
    <source>
        <dbReference type="EMBL" id="NEX64201.1"/>
    </source>
</evidence>
<keyword evidence="2" id="KW-1185">Reference proteome</keyword>